<dbReference type="InterPro" id="IPR027417">
    <property type="entry name" value="P-loop_NTPase"/>
</dbReference>
<dbReference type="Proteomes" id="UP000824225">
    <property type="component" value="Unassembled WGS sequence"/>
</dbReference>
<dbReference type="GO" id="GO:0005525">
    <property type="term" value="F:GTP binding"/>
    <property type="evidence" value="ECO:0007669"/>
    <property type="project" value="InterPro"/>
</dbReference>
<sequence length="403" mass="42935">MSSLQDTPRSDRIHIVLVGRRNAGKSSLINALTGHRTAIVSDVAGTTTDPVYKSMEIHGLGPCVLVDTAGFDDEGGLGALRLEKTADALDKADIAVLVVTADGAVDDFAFERRWLGERRDRAAPCLVALNKTDLLDSAALGRVTEQVRVALGDFVQVSARTGSGRAAVVEALLRLLPPDAGRHGITGRLATEGDMVLLVMPQDIQAPKGRLILPQVQTLRELLDKKCVVMSCSTDKLDAALAALTRPPQLIITDSQAFAAVYAKKPPESRLTSFSVLMAGYKGDLAAFTAGARALDGLGPKSRVLVAEACTHAPLAEDIGRVKIPALLRKKYGDGLRVDMVSGTDFPADLTPWDLIIHCGACMFNRAYMLSRIRRAAEQGVPVTNYGVALAALNGILDRIDLP</sequence>
<reference evidence="4" key="1">
    <citation type="journal article" date="2021" name="PeerJ">
        <title>Extensive microbial diversity within the chicken gut microbiome revealed by metagenomics and culture.</title>
        <authorList>
            <person name="Gilroy R."/>
            <person name="Ravi A."/>
            <person name="Getino M."/>
            <person name="Pursley I."/>
            <person name="Horton D.L."/>
            <person name="Alikhan N.F."/>
            <person name="Baker D."/>
            <person name="Gharbi K."/>
            <person name="Hall N."/>
            <person name="Watson M."/>
            <person name="Adriaenssens E.M."/>
            <person name="Foster-Nyarko E."/>
            <person name="Jarju S."/>
            <person name="Secka A."/>
            <person name="Antonio M."/>
            <person name="Oren A."/>
            <person name="Chaudhuri R.R."/>
            <person name="La Ragione R."/>
            <person name="Hildebrand F."/>
            <person name="Pallen M.J."/>
        </authorList>
    </citation>
    <scope>NUCLEOTIDE SEQUENCE</scope>
    <source>
        <strain evidence="4">CHK186-16707</strain>
    </source>
</reference>
<organism evidence="4 5">
    <name type="scientific">Candidatus Mailhella merdigallinarum</name>
    <dbReference type="NCBI Taxonomy" id="2838658"/>
    <lineage>
        <taxon>Bacteria</taxon>
        <taxon>Pseudomonadati</taxon>
        <taxon>Thermodesulfobacteriota</taxon>
        <taxon>Desulfovibrionia</taxon>
        <taxon>Desulfovibrionales</taxon>
        <taxon>Desulfovibrionaceae</taxon>
        <taxon>Mailhella</taxon>
    </lineage>
</organism>
<proteinExistence type="predicted"/>
<dbReference type="Pfam" id="PF18128">
    <property type="entry name" value="HydF_dimer"/>
    <property type="match status" value="1"/>
</dbReference>
<dbReference type="InterPro" id="IPR006073">
    <property type="entry name" value="GTP-bd"/>
</dbReference>
<dbReference type="NCBIfam" id="TIGR00231">
    <property type="entry name" value="small_GTP"/>
    <property type="match status" value="1"/>
</dbReference>
<evidence type="ECO:0000313" key="5">
    <source>
        <dbReference type="Proteomes" id="UP000824225"/>
    </source>
</evidence>
<protein>
    <submittedName>
        <fullName evidence="4">[FeFe] hydrogenase H-cluster maturation GTPase HydF</fullName>
    </submittedName>
</protein>
<dbReference type="InterPro" id="IPR041606">
    <property type="entry name" value="HydF_dimer"/>
</dbReference>
<evidence type="ECO:0000259" key="3">
    <source>
        <dbReference type="Pfam" id="PF18133"/>
    </source>
</evidence>
<dbReference type="SUPFAM" id="SSF52540">
    <property type="entry name" value="P-loop containing nucleoside triphosphate hydrolases"/>
    <property type="match status" value="1"/>
</dbReference>
<dbReference type="InterPro" id="IPR005225">
    <property type="entry name" value="Small_GTP-bd"/>
</dbReference>
<comment type="caution">
    <text evidence="4">The sequence shown here is derived from an EMBL/GenBank/DDBJ whole genome shotgun (WGS) entry which is preliminary data.</text>
</comment>
<feature type="domain" description="Hydrogen maturase F dimerization" evidence="2">
    <location>
        <begin position="188"/>
        <end position="283"/>
    </location>
</feature>
<accession>A0A9D2HDZ7</accession>
<dbReference type="Gene3D" id="3.40.50.300">
    <property type="entry name" value="P-loop containing nucleotide triphosphate hydrolases"/>
    <property type="match status" value="1"/>
</dbReference>
<evidence type="ECO:0000259" key="2">
    <source>
        <dbReference type="Pfam" id="PF18128"/>
    </source>
</evidence>
<dbReference type="EMBL" id="DXAN01000013">
    <property type="protein sequence ID" value="HJA08406.1"/>
    <property type="molecule type" value="Genomic_DNA"/>
</dbReference>
<dbReference type="NCBIfam" id="TIGR03918">
    <property type="entry name" value="GTP_HydF"/>
    <property type="match status" value="1"/>
</dbReference>
<feature type="domain" description="Hydrogen maturase F tetramerization" evidence="3">
    <location>
        <begin position="287"/>
        <end position="399"/>
    </location>
</feature>
<feature type="domain" description="G" evidence="1">
    <location>
        <begin position="15"/>
        <end position="131"/>
    </location>
</feature>
<evidence type="ECO:0000259" key="1">
    <source>
        <dbReference type="Pfam" id="PF01926"/>
    </source>
</evidence>
<dbReference type="Pfam" id="PF18133">
    <property type="entry name" value="HydF_tetramer"/>
    <property type="match status" value="1"/>
</dbReference>
<dbReference type="Pfam" id="PF01926">
    <property type="entry name" value="MMR_HSR1"/>
    <property type="match status" value="1"/>
</dbReference>
<dbReference type="Gene3D" id="3.40.50.11420">
    <property type="match status" value="1"/>
</dbReference>
<reference evidence="4" key="2">
    <citation type="submission" date="2021-04" db="EMBL/GenBank/DDBJ databases">
        <authorList>
            <person name="Gilroy R."/>
        </authorList>
    </citation>
    <scope>NUCLEOTIDE SEQUENCE</scope>
    <source>
        <strain evidence="4">CHK186-16707</strain>
    </source>
</reference>
<dbReference type="GO" id="GO:0002098">
    <property type="term" value="P:tRNA wobble uridine modification"/>
    <property type="evidence" value="ECO:0007669"/>
    <property type="project" value="TreeGrafter"/>
</dbReference>
<dbReference type="AlphaFoldDB" id="A0A9D2HDZ7"/>
<dbReference type="CDD" id="cd00880">
    <property type="entry name" value="Era_like"/>
    <property type="match status" value="1"/>
</dbReference>
<dbReference type="GO" id="GO:0005737">
    <property type="term" value="C:cytoplasm"/>
    <property type="evidence" value="ECO:0007669"/>
    <property type="project" value="TreeGrafter"/>
</dbReference>
<name>A0A9D2HDZ7_9BACT</name>
<dbReference type="PANTHER" id="PTHR42714:SF6">
    <property type="entry name" value="TRANSLATION INITIATION FACTOR IF-2"/>
    <property type="match status" value="1"/>
</dbReference>
<dbReference type="InterPro" id="IPR023873">
    <property type="entry name" value="FeFe-hyd_GTPase_HydF"/>
</dbReference>
<gene>
    <name evidence="4" type="primary">hydF</name>
    <name evidence="4" type="ORF">H9962_04345</name>
</gene>
<dbReference type="Gene3D" id="3.40.50.11410">
    <property type="match status" value="1"/>
</dbReference>
<evidence type="ECO:0000313" key="4">
    <source>
        <dbReference type="EMBL" id="HJA08406.1"/>
    </source>
</evidence>
<dbReference type="PANTHER" id="PTHR42714">
    <property type="entry name" value="TRNA MODIFICATION GTPASE GTPBP3"/>
    <property type="match status" value="1"/>
</dbReference>
<dbReference type="InterPro" id="IPR040644">
    <property type="entry name" value="HydF_tetramer"/>
</dbReference>
<dbReference type="GO" id="GO:0030488">
    <property type="term" value="P:tRNA methylation"/>
    <property type="evidence" value="ECO:0007669"/>
    <property type="project" value="TreeGrafter"/>
</dbReference>